<dbReference type="Proteomes" id="UP000030655">
    <property type="component" value="Unassembled WGS sequence"/>
</dbReference>
<keyword evidence="2" id="KW-1185">Reference proteome</keyword>
<dbReference type="AlphaFoldDB" id="A0A059EYF8"/>
<dbReference type="SUPFAM" id="SSF47113">
    <property type="entry name" value="Histone-fold"/>
    <property type="match status" value="1"/>
</dbReference>
<proteinExistence type="predicted"/>
<evidence type="ECO:0000313" key="1">
    <source>
        <dbReference type="EMBL" id="KCZ79955.1"/>
    </source>
</evidence>
<reference evidence="1 2" key="2">
    <citation type="submission" date="2014-03" db="EMBL/GenBank/DDBJ databases">
        <title>The Genome Sequence of Anncaliia algerae insect isolate PRA339.</title>
        <authorList>
            <consortium name="The Broad Institute Genome Sequencing Platform"/>
            <consortium name="The Broad Institute Genome Sequencing Center for Infectious Disease"/>
            <person name="Cuomo C."/>
            <person name="Becnel J."/>
            <person name="Sanscrainte N."/>
            <person name="Walker B."/>
            <person name="Young S.K."/>
            <person name="Zeng Q."/>
            <person name="Gargeya S."/>
            <person name="Fitzgerald M."/>
            <person name="Haas B."/>
            <person name="Abouelleil A."/>
            <person name="Alvarado L."/>
            <person name="Arachchi H.M."/>
            <person name="Berlin A.M."/>
            <person name="Chapman S.B."/>
            <person name="Dewar J."/>
            <person name="Goldberg J."/>
            <person name="Griggs A."/>
            <person name="Gujja S."/>
            <person name="Hansen M."/>
            <person name="Howarth C."/>
            <person name="Imamovic A."/>
            <person name="Larimer J."/>
            <person name="McCowan C."/>
            <person name="Murphy C."/>
            <person name="Neiman D."/>
            <person name="Pearson M."/>
            <person name="Priest M."/>
            <person name="Roberts A."/>
            <person name="Saif S."/>
            <person name="Shea T."/>
            <person name="Sisk P."/>
            <person name="Sykes S."/>
            <person name="Wortman J."/>
            <person name="Nusbaum C."/>
            <person name="Birren B."/>
        </authorList>
    </citation>
    <scope>NUCLEOTIDE SEQUENCE [LARGE SCALE GENOMIC DNA]</scope>
    <source>
        <strain evidence="1 2">PRA339</strain>
    </source>
</reference>
<name>A0A059EYF8_9MICR</name>
<protein>
    <submittedName>
        <fullName evidence="1">Uncharacterized protein</fullName>
    </submittedName>
</protein>
<dbReference type="STRING" id="1288291.A0A059EYF8"/>
<evidence type="ECO:0000313" key="2">
    <source>
        <dbReference type="Proteomes" id="UP000030655"/>
    </source>
</evidence>
<dbReference type="GO" id="GO:0046982">
    <property type="term" value="F:protein heterodimerization activity"/>
    <property type="evidence" value="ECO:0007669"/>
    <property type="project" value="InterPro"/>
</dbReference>
<organism evidence="1 2">
    <name type="scientific">Anncaliia algerae PRA339</name>
    <dbReference type="NCBI Taxonomy" id="1288291"/>
    <lineage>
        <taxon>Eukaryota</taxon>
        <taxon>Fungi</taxon>
        <taxon>Fungi incertae sedis</taxon>
        <taxon>Microsporidia</taxon>
        <taxon>Tubulinosematoidea</taxon>
        <taxon>Tubulinosematidae</taxon>
        <taxon>Anncaliia</taxon>
    </lineage>
</organism>
<sequence>MSNIPYNEDKSLIPKKNLLNLLTKHSNMKIEPEVTSQLQRFGEKMLIDVLSRASMLTKLKKKEIMTIEDVEFIFEKEFDYTFGKKEVIAINNTPSDQHMQRVADVKNNKNYN</sequence>
<dbReference type="EMBL" id="KK365215">
    <property type="protein sequence ID" value="KCZ79955.1"/>
    <property type="molecule type" value="Genomic_DNA"/>
</dbReference>
<gene>
    <name evidence="1" type="ORF">H312_02644</name>
</gene>
<reference evidence="2" key="1">
    <citation type="submission" date="2013-02" db="EMBL/GenBank/DDBJ databases">
        <authorList>
            <consortium name="The Broad Institute Genome Sequencing Platform"/>
            <person name="Cuomo C."/>
            <person name="Becnel J."/>
            <person name="Sanscrainte N."/>
            <person name="Walker B."/>
            <person name="Young S.K."/>
            <person name="Zeng Q."/>
            <person name="Gargeya S."/>
            <person name="Fitzgerald M."/>
            <person name="Haas B."/>
            <person name="Abouelleil A."/>
            <person name="Alvarado L."/>
            <person name="Arachchi H.M."/>
            <person name="Berlin A.M."/>
            <person name="Chapman S.B."/>
            <person name="Dewar J."/>
            <person name="Goldberg J."/>
            <person name="Griggs A."/>
            <person name="Gujja S."/>
            <person name="Hansen M."/>
            <person name="Howarth C."/>
            <person name="Imamovic A."/>
            <person name="Larimer J."/>
            <person name="McCowan C."/>
            <person name="Murphy C."/>
            <person name="Neiman D."/>
            <person name="Pearson M."/>
            <person name="Priest M."/>
            <person name="Roberts A."/>
            <person name="Saif S."/>
            <person name="Shea T."/>
            <person name="Sisk P."/>
            <person name="Sykes S."/>
            <person name="Wortman J."/>
            <person name="Nusbaum C."/>
            <person name="Birren B."/>
        </authorList>
    </citation>
    <scope>NUCLEOTIDE SEQUENCE [LARGE SCALE GENOMIC DNA]</scope>
    <source>
        <strain evidence="2">PRA339</strain>
    </source>
</reference>
<dbReference type="VEuPathDB" id="MicrosporidiaDB:H312_02644"/>
<accession>A0A059EYF8</accession>
<dbReference type="Gene3D" id="1.10.20.10">
    <property type="entry name" value="Histone, subunit A"/>
    <property type="match status" value="1"/>
</dbReference>
<dbReference type="HOGENOM" id="CLU_150177_0_0_1"/>
<dbReference type="InterPro" id="IPR009072">
    <property type="entry name" value="Histone-fold"/>
</dbReference>
<dbReference type="OrthoDB" id="2193432at2759"/>